<accession>A0ABS7G6U4</accession>
<name>A0ABS7G6U4_9BACT</name>
<dbReference type="Proteomes" id="UP000812961">
    <property type="component" value="Unassembled WGS sequence"/>
</dbReference>
<evidence type="ECO:0000313" key="2">
    <source>
        <dbReference type="EMBL" id="MBW8683366.1"/>
    </source>
</evidence>
<dbReference type="RefSeq" id="WP_220248587.1">
    <property type="nucleotide sequence ID" value="NZ_JAICCF010000001.1"/>
</dbReference>
<sequence>MRHKMAKQTSLITFTGKLGNLIGYQRNRKYCLRSAPAAVRQTTATRLAAQRFGLASKTGALIRHALYPELDVRCDSTHINRLNKRLIQGGKQYAAALTGFRFNEHSGIEKFFSLPPVFTDQHTLHIPAQVLPQIKSIQALEVKLITVRIRFATMQVTGTDSATVLLTPGQPVVNTMLTTNTPGEGTLLVLVQVRGVQAGSLPNNHKWMAADIIAVVPPPPTESITSTAPDNNDKHRQHDPAQLSSCTAPAMTYIPVQRE</sequence>
<comment type="caution">
    <text evidence="2">The sequence shown here is derived from an EMBL/GenBank/DDBJ whole genome shotgun (WGS) entry which is preliminary data.</text>
</comment>
<feature type="region of interest" description="Disordered" evidence="1">
    <location>
        <begin position="219"/>
        <end position="244"/>
    </location>
</feature>
<proteinExistence type="predicted"/>
<protein>
    <submittedName>
        <fullName evidence="2">Uncharacterized protein</fullName>
    </submittedName>
</protein>
<evidence type="ECO:0000313" key="3">
    <source>
        <dbReference type="Proteomes" id="UP000812961"/>
    </source>
</evidence>
<evidence type="ECO:0000256" key="1">
    <source>
        <dbReference type="SAM" id="MobiDB-lite"/>
    </source>
</evidence>
<reference evidence="2 3" key="1">
    <citation type="submission" date="2021-08" db="EMBL/GenBank/DDBJ databases">
        <title>The genome sequence of Chitinophaga sp. B61.</title>
        <authorList>
            <person name="Zhang X."/>
        </authorList>
    </citation>
    <scope>NUCLEOTIDE SEQUENCE [LARGE SCALE GENOMIC DNA]</scope>
    <source>
        <strain evidence="2 3">B61</strain>
    </source>
</reference>
<dbReference type="EMBL" id="JAICCF010000001">
    <property type="protein sequence ID" value="MBW8683366.1"/>
    <property type="molecule type" value="Genomic_DNA"/>
</dbReference>
<keyword evidence="3" id="KW-1185">Reference proteome</keyword>
<gene>
    <name evidence="2" type="ORF">K1Y79_03385</name>
</gene>
<organism evidence="2 3">
    <name type="scientific">Chitinophaga rhizophila</name>
    <dbReference type="NCBI Taxonomy" id="2866212"/>
    <lineage>
        <taxon>Bacteria</taxon>
        <taxon>Pseudomonadati</taxon>
        <taxon>Bacteroidota</taxon>
        <taxon>Chitinophagia</taxon>
        <taxon>Chitinophagales</taxon>
        <taxon>Chitinophagaceae</taxon>
        <taxon>Chitinophaga</taxon>
    </lineage>
</organism>